<name>G5K3L8_9STRE</name>
<evidence type="ECO:0000259" key="3">
    <source>
        <dbReference type="SMART" id="SM00047"/>
    </source>
</evidence>
<dbReference type="STRING" id="764299.STRIC_1388"/>
<gene>
    <name evidence="4" type="ORF">STRIC_1388</name>
</gene>
<dbReference type="Gene3D" id="4.10.80.30">
    <property type="entry name" value="DNA polymerase, domain 6"/>
    <property type="match status" value="1"/>
</dbReference>
<dbReference type="Proteomes" id="UP000003330">
    <property type="component" value="Unassembled WGS sequence"/>
</dbReference>
<evidence type="ECO:0000256" key="2">
    <source>
        <dbReference type="ARBA" id="ARBA00022801"/>
    </source>
</evidence>
<proteinExistence type="inferred from homology"/>
<dbReference type="SMART" id="SM00047">
    <property type="entry name" value="LYZ2"/>
    <property type="match status" value="1"/>
</dbReference>
<dbReference type="RefSeq" id="WP_008089470.1">
    <property type="nucleotide sequence ID" value="NZ_AEUX02000006.1"/>
</dbReference>
<protein>
    <submittedName>
        <fullName evidence="4">Mannosyl-glycoprotein endo-beta-N-acetylglucosaminidase</fullName>
    </submittedName>
</protein>
<dbReference type="Gene3D" id="1.10.530.10">
    <property type="match status" value="1"/>
</dbReference>
<feature type="domain" description="Mannosyl-glycoprotein endo-beta-N-acetylglucosamidase-like" evidence="3">
    <location>
        <begin position="38"/>
        <end position="196"/>
    </location>
</feature>
<dbReference type="Pfam" id="PF01832">
    <property type="entry name" value="Glucosaminidase"/>
    <property type="match status" value="1"/>
</dbReference>
<keyword evidence="2" id="KW-0378">Hydrolase</keyword>
<comment type="similarity">
    <text evidence="1">Belongs to the glycosyl hydrolase 73 family.</text>
</comment>
<dbReference type="OrthoDB" id="2155627at2"/>
<comment type="caution">
    <text evidence="4">The sequence shown here is derived from an EMBL/GenBank/DDBJ whole genome shotgun (WGS) entry which is preliminary data.</text>
</comment>
<dbReference type="PANTHER" id="PTHR33308:SF9">
    <property type="entry name" value="PEPTIDOGLYCAN HYDROLASE FLGJ"/>
    <property type="match status" value="1"/>
</dbReference>
<dbReference type="PANTHER" id="PTHR33308">
    <property type="entry name" value="PEPTIDOGLYCAN HYDROLASE FLGJ"/>
    <property type="match status" value="1"/>
</dbReference>
<organism evidence="4 5">
    <name type="scientific">Streptococcus ictaluri 707-05</name>
    <dbReference type="NCBI Taxonomy" id="764299"/>
    <lineage>
        <taxon>Bacteria</taxon>
        <taxon>Bacillati</taxon>
        <taxon>Bacillota</taxon>
        <taxon>Bacilli</taxon>
        <taxon>Lactobacillales</taxon>
        <taxon>Streptococcaceae</taxon>
        <taxon>Streptococcus</taxon>
    </lineage>
</organism>
<evidence type="ECO:0000313" key="4">
    <source>
        <dbReference type="EMBL" id="EHI69860.1"/>
    </source>
</evidence>
<dbReference type="eggNOG" id="COG1705">
    <property type="taxonomic scope" value="Bacteria"/>
</dbReference>
<accession>G5K3L8</accession>
<evidence type="ECO:0000313" key="5">
    <source>
        <dbReference type="Proteomes" id="UP000003330"/>
    </source>
</evidence>
<keyword evidence="5" id="KW-1185">Reference proteome</keyword>
<dbReference type="GO" id="GO:0004040">
    <property type="term" value="F:amidase activity"/>
    <property type="evidence" value="ECO:0007669"/>
    <property type="project" value="InterPro"/>
</dbReference>
<evidence type="ECO:0000256" key="1">
    <source>
        <dbReference type="ARBA" id="ARBA00010266"/>
    </source>
</evidence>
<reference evidence="4 5" key="1">
    <citation type="journal article" date="2014" name="Int. J. Syst. Evol. Microbiol.">
        <title>Phylogenomics and the dynamic genome evolution of the genus Streptococcus.</title>
        <authorList>
            <consortium name="The Broad Institute Genome Sequencing Platform"/>
            <person name="Richards V.P."/>
            <person name="Palmer S.R."/>
            <person name="Pavinski Bitar P.D."/>
            <person name="Qin X."/>
            <person name="Weinstock G.M."/>
            <person name="Highlander S.K."/>
            <person name="Town C.D."/>
            <person name="Burne R.A."/>
            <person name="Stanhope M.J."/>
        </authorList>
    </citation>
    <scope>NUCLEOTIDE SEQUENCE [LARGE SCALE GENOMIC DNA]</scope>
    <source>
        <strain evidence="4 5">707-05</strain>
    </source>
</reference>
<sequence>MKKRRKPSKRLSKGWQNLVFGLLLVNLIFSFCSLHKAKVAFSPYAQTPRHLFVSRVSHAAQTVAQRHDLYPSVMLAQAILESNNGQSQLSQKPYYNFFGIKGNYKGHSVILPTLEDDGQGNLYQIDDAFRSYGNLSACFEDYARLLSDPLYQNTHKKKADTYQEVTTNLTGTYATDTAYAAKLNQVIETYQLYYFDYPIK</sequence>
<dbReference type="InterPro" id="IPR051056">
    <property type="entry name" value="Glycosyl_Hydrolase_73"/>
</dbReference>
<dbReference type="InterPro" id="IPR002901">
    <property type="entry name" value="MGlyc_endo_b_GlcNAc-like_dom"/>
</dbReference>
<dbReference type="EMBL" id="AEUX02000006">
    <property type="protein sequence ID" value="EHI69860.1"/>
    <property type="molecule type" value="Genomic_DNA"/>
</dbReference>
<dbReference type="AlphaFoldDB" id="G5K3L8"/>